<keyword evidence="4" id="KW-1185">Reference proteome</keyword>
<dbReference type="SMART" id="SM00854">
    <property type="entry name" value="PGA_cap"/>
    <property type="match status" value="1"/>
</dbReference>
<dbReference type="PANTHER" id="PTHR33393">
    <property type="entry name" value="POLYGLUTAMINE SYNTHESIS ACCESSORY PROTEIN RV0574C-RELATED"/>
    <property type="match status" value="1"/>
</dbReference>
<evidence type="ECO:0000256" key="1">
    <source>
        <dbReference type="ARBA" id="ARBA00005662"/>
    </source>
</evidence>
<organism evidence="3 4">
    <name type="scientific">Sebaldella termitidis (strain ATCC 33386 / NCTC 11300)</name>
    <dbReference type="NCBI Taxonomy" id="526218"/>
    <lineage>
        <taxon>Bacteria</taxon>
        <taxon>Fusobacteriati</taxon>
        <taxon>Fusobacteriota</taxon>
        <taxon>Fusobacteriia</taxon>
        <taxon>Fusobacteriales</taxon>
        <taxon>Leptotrichiaceae</taxon>
        <taxon>Sebaldella</taxon>
    </lineage>
</organism>
<dbReference type="SUPFAM" id="SSF56300">
    <property type="entry name" value="Metallo-dependent phosphatases"/>
    <property type="match status" value="1"/>
</dbReference>
<accession>D1AMA2</accession>
<dbReference type="KEGG" id="str:Sterm_2631"/>
<dbReference type="EMBL" id="CP001739">
    <property type="protein sequence ID" value="ACZ09476.1"/>
    <property type="molecule type" value="Genomic_DNA"/>
</dbReference>
<dbReference type="AlphaFoldDB" id="D1AMA2"/>
<dbReference type="HOGENOM" id="CLU_038823_1_1_0"/>
<dbReference type="InterPro" id="IPR052169">
    <property type="entry name" value="CW_Biosynth-Accessory"/>
</dbReference>
<reference evidence="4" key="1">
    <citation type="submission" date="2009-09" db="EMBL/GenBank/DDBJ databases">
        <title>The complete chromosome of Sebaldella termitidis ATCC 33386.</title>
        <authorList>
            <consortium name="US DOE Joint Genome Institute (JGI-PGF)"/>
            <person name="Lucas S."/>
            <person name="Copeland A."/>
            <person name="Lapidus A."/>
            <person name="Glavina del Rio T."/>
            <person name="Dalin E."/>
            <person name="Tice H."/>
            <person name="Bruce D."/>
            <person name="Goodwin L."/>
            <person name="Pitluck S."/>
            <person name="Kyrpides N."/>
            <person name="Mavromatis K."/>
            <person name="Ivanova N."/>
            <person name="Mikhailova N."/>
            <person name="Sims D."/>
            <person name="Meincke L."/>
            <person name="Brettin T."/>
            <person name="Detter J.C."/>
            <person name="Han C."/>
            <person name="Larimer F."/>
            <person name="Land M."/>
            <person name="Hauser L."/>
            <person name="Markowitz V."/>
            <person name="Cheng J.F."/>
            <person name="Hugenholtz P."/>
            <person name="Woyke T."/>
            <person name="Wu D."/>
            <person name="Eisen J.A."/>
        </authorList>
    </citation>
    <scope>NUCLEOTIDE SEQUENCE [LARGE SCALE GENOMIC DNA]</scope>
    <source>
        <strain evidence="4">ATCC 33386 / NCTC 11300</strain>
    </source>
</reference>
<dbReference type="PROSITE" id="PS51257">
    <property type="entry name" value="PROKAR_LIPOPROTEIN"/>
    <property type="match status" value="1"/>
</dbReference>
<evidence type="ECO:0000313" key="3">
    <source>
        <dbReference type="EMBL" id="ACZ09476.1"/>
    </source>
</evidence>
<evidence type="ECO:0000259" key="2">
    <source>
        <dbReference type="SMART" id="SM00854"/>
    </source>
</evidence>
<protein>
    <recommendedName>
        <fullName evidence="2">Capsule synthesis protein CapA domain-containing protein</fullName>
    </recommendedName>
</protein>
<dbReference type="Proteomes" id="UP000000845">
    <property type="component" value="Chromosome"/>
</dbReference>
<name>D1AMA2_SEBTE</name>
<dbReference type="CDD" id="cd07381">
    <property type="entry name" value="MPP_CapA"/>
    <property type="match status" value="1"/>
</dbReference>
<feature type="domain" description="Capsule synthesis protein CapA" evidence="2">
    <location>
        <begin position="49"/>
        <end position="292"/>
    </location>
</feature>
<dbReference type="STRING" id="526218.Sterm_2631"/>
<sequence length="369" mass="40621">MKKFFVSLFLFLFLFSCGKKEKTIEIDNENNLSDNITEEAPVEQKKIITITAVGDIMLGSNYPSDSSLPPGNENILKDVETYLKDSDITFGNLEGTLFDSGGNPKSCSDPSVCYVFRTPSSFGQYLSDAGFDVMSIANNHNGDFGPVGRAETKENLDKLGIKYAGLLGTDEFIIFEKEGIKYGFAAFAPNNGTVSINDIPYAEKIVKQLKENSDIVIISFHGGAEGDQFQHVPKRNEIFFGENRGDVHDFARKMVDAGADIVFGHGPHVIRAVELYNDKFISYSSGNFATYGNFSLTGVKGISPIFKIKLDENGNFVEGQIISTYQVKGSGPKIDPKNRALQKIIELTESDFPDTPLSFTSKGIITRKK</sequence>
<dbReference type="Gene3D" id="3.60.21.10">
    <property type="match status" value="1"/>
</dbReference>
<dbReference type="Pfam" id="PF09587">
    <property type="entry name" value="PGA_cap"/>
    <property type="match status" value="1"/>
</dbReference>
<proteinExistence type="inferred from homology"/>
<dbReference type="eggNOG" id="COG2843">
    <property type="taxonomic scope" value="Bacteria"/>
</dbReference>
<gene>
    <name evidence="3" type="ordered locus">Sterm_2631</name>
</gene>
<reference evidence="3 4" key="2">
    <citation type="journal article" date="2010" name="Stand. Genomic Sci.">
        <title>Complete genome sequence of Sebaldella termitidis type strain (NCTC 11300).</title>
        <authorList>
            <person name="Harmon-Smith M."/>
            <person name="Celia L."/>
            <person name="Chertkov O."/>
            <person name="Lapidus A."/>
            <person name="Copeland A."/>
            <person name="Glavina Del Rio T."/>
            <person name="Nolan M."/>
            <person name="Lucas S."/>
            <person name="Tice H."/>
            <person name="Cheng J.F."/>
            <person name="Han C."/>
            <person name="Detter J.C."/>
            <person name="Bruce D."/>
            <person name="Goodwin L."/>
            <person name="Pitluck S."/>
            <person name="Pati A."/>
            <person name="Liolios K."/>
            <person name="Ivanova N."/>
            <person name="Mavromatis K."/>
            <person name="Mikhailova N."/>
            <person name="Chen A."/>
            <person name="Palaniappan K."/>
            <person name="Land M."/>
            <person name="Hauser L."/>
            <person name="Chang Y.J."/>
            <person name="Jeffries C.D."/>
            <person name="Brettin T."/>
            <person name="Goker M."/>
            <person name="Beck B."/>
            <person name="Bristow J."/>
            <person name="Eisen J.A."/>
            <person name="Markowitz V."/>
            <person name="Hugenholtz P."/>
            <person name="Kyrpides N.C."/>
            <person name="Klenk H.P."/>
            <person name="Chen F."/>
        </authorList>
    </citation>
    <scope>NUCLEOTIDE SEQUENCE [LARGE SCALE GENOMIC DNA]</scope>
    <source>
        <strain evidence="4">ATCC 33386 / NCTC 11300</strain>
    </source>
</reference>
<dbReference type="InterPro" id="IPR019079">
    <property type="entry name" value="Capsule_synth_CapA"/>
</dbReference>
<evidence type="ECO:0000313" key="4">
    <source>
        <dbReference type="Proteomes" id="UP000000845"/>
    </source>
</evidence>
<dbReference type="RefSeq" id="WP_012862070.1">
    <property type="nucleotide sequence ID" value="NC_013517.1"/>
</dbReference>
<dbReference type="InterPro" id="IPR029052">
    <property type="entry name" value="Metallo-depent_PP-like"/>
</dbReference>
<dbReference type="PANTHER" id="PTHR33393:SF11">
    <property type="entry name" value="POLYGLUTAMINE SYNTHESIS ACCESSORY PROTEIN RV0574C-RELATED"/>
    <property type="match status" value="1"/>
</dbReference>
<comment type="similarity">
    <text evidence="1">Belongs to the CapA family.</text>
</comment>